<accession>A0ABR0H5I1</accession>
<sequence length="183" mass="20788">MKLPPSTVKPKKVFESFLLRLISIERNIPLSSIKQNKPAARIPSTTIAGYQVTRTDKANDKGVEAVVIWSSPPPFAKELKKQILRTRTLESGRRKFTVVVPSSEEVPQWYCRSDIARGGPDPLGYRRIGVGPESRSRRRNRTTKWVLMRLFRPLTHLVSMLSTLSGGSRRRGSKERDKELGYT</sequence>
<dbReference type="GeneID" id="87926524"/>
<name>A0ABR0H5I1_9PEZI</name>
<proteinExistence type="predicted"/>
<organism evidence="1 2">
    <name type="scientific">Podospora pseudopauciseta</name>
    <dbReference type="NCBI Taxonomy" id="2093780"/>
    <lineage>
        <taxon>Eukaryota</taxon>
        <taxon>Fungi</taxon>
        <taxon>Dikarya</taxon>
        <taxon>Ascomycota</taxon>
        <taxon>Pezizomycotina</taxon>
        <taxon>Sordariomycetes</taxon>
        <taxon>Sordariomycetidae</taxon>
        <taxon>Sordariales</taxon>
        <taxon>Podosporaceae</taxon>
        <taxon>Podospora</taxon>
    </lineage>
</organism>
<evidence type="ECO:0000313" key="1">
    <source>
        <dbReference type="EMBL" id="KAK4663142.1"/>
    </source>
</evidence>
<dbReference type="RefSeq" id="XP_062763108.1">
    <property type="nucleotide sequence ID" value="XM_062906303.1"/>
</dbReference>
<reference evidence="1 2" key="1">
    <citation type="journal article" date="2023" name="bioRxiv">
        <title>High-quality genome assemblies of four members of thePodospora anserinaspecies complex.</title>
        <authorList>
            <person name="Ament-Velasquez S.L."/>
            <person name="Vogan A.A."/>
            <person name="Wallerman O."/>
            <person name="Hartmann F."/>
            <person name="Gautier V."/>
            <person name="Silar P."/>
            <person name="Giraud T."/>
            <person name="Johannesson H."/>
        </authorList>
    </citation>
    <scope>NUCLEOTIDE SEQUENCE [LARGE SCALE GENOMIC DNA]</scope>
    <source>
        <strain evidence="1 2">CBS 411.78</strain>
    </source>
</reference>
<gene>
    <name evidence="1" type="ORF">QC763_0095510</name>
</gene>
<evidence type="ECO:0000313" key="2">
    <source>
        <dbReference type="Proteomes" id="UP001326199"/>
    </source>
</evidence>
<keyword evidence="2" id="KW-1185">Reference proteome</keyword>
<dbReference type="Proteomes" id="UP001326199">
    <property type="component" value="Unassembled WGS sequence"/>
</dbReference>
<dbReference type="EMBL" id="JAFFHB010000008">
    <property type="protein sequence ID" value="KAK4663142.1"/>
    <property type="molecule type" value="Genomic_DNA"/>
</dbReference>
<comment type="caution">
    <text evidence="1">The sequence shown here is derived from an EMBL/GenBank/DDBJ whole genome shotgun (WGS) entry which is preliminary data.</text>
</comment>
<protein>
    <submittedName>
        <fullName evidence="1">Uncharacterized protein</fullName>
    </submittedName>
</protein>